<feature type="compositionally biased region" description="Basic and acidic residues" evidence="1">
    <location>
        <begin position="54"/>
        <end position="66"/>
    </location>
</feature>
<feature type="region of interest" description="Disordered" evidence="1">
    <location>
        <begin position="1"/>
        <end position="77"/>
    </location>
</feature>
<sequence length="123" mass="13222">MRPCAPAAFNARQQGATEARRRGGGGSAEAGAWEVRRQGSTEVDTWGGELVGDQDARQRGHGDGHGGRGVGSGADGGVRGEAEILLLSQPEHKKYKHLRSNSRRNQQSLVKKRHQPQAHPKVL</sequence>
<evidence type="ECO:0000313" key="3">
    <source>
        <dbReference type="Proteomes" id="UP000729402"/>
    </source>
</evidence>
<organism evidence="2 3">
    <name type="scientific">Zizania palustris</name>
    <name type="common">Northern wild rice</name>
    <dbReference type="NCBI Taxonomy" id="103762"/>
    <lineage>
        <taxon>Eukaryota</taxon>
        <taxon>Viridiplantae</taxon>
        <taxon>Streptophyta</taxon>
        <taxon>Embryophyta</taxon>
        <taxon>Tracheophyta</taxon>
        <taxon>Spermatophyta</taxon>
        <taxon>Magnoliopsida</taxon>
        <taxon>Liliopsida</taxon>
        <taxon>Poales</taxon>
        <taxon>Poaceae</taxon>
        <taxon>BOP clade</taxon>
        <taxon>Oryzoideae</taxon>
        <taxon>Oryzeae</taxon>
        <taxon>Zizaniinae</taxon>
        <taxon>Zizania</taxon>
    </lineage>
</organism>
<keyword evidence="3" id="KW-1185">Reference proteome</keyword>
<protein>
    <submittedName>
        <fullName evidence="2">Uncharacterized protein</fullName>
    </submittedName>
</protein>
<dbReference type="AlphaFoldDB" id="A0A8J5S2V7"/>
<proteinExistence type="predicted"/>
<dbReference type="EMBL" id="JAAALK010000287">
    <property type="protein sequence ID" value="KAG8059309.1"/>
    <property type="molecule type" value="Genomic_DNA"/>
</dbReference>
<feature type="compositionally biased region" description="Basic residues" evidence="1">
    <location>
        <begin position="93"/>
        <end position="102"/>
    </location>
</feature>
<dbReference type="Proteomes" id="UP000729402">
    <property type="component" value="Unassembled WGS sequence"/>
</dbReference>
<reference evidence="2" key="2">
    <citation type="submission" date="2021-02" db="EMBL/GenBank/DDBJ databases">
        <authorList>
            <person name="Kimball J.A."/>
            <person name="Haas M.W."/>
            <person name="Macchietto M."/>
            <person name="Kono T."/>
            <person name="Duquette J."/>
            <person name="Shao M."/>
        </authorList>
    </citation>
    <scope>NUCLEOTIDE SEQUENCE</scope>
    <source>
        <tissue evidence="2">Fresh leaf tissue</tissue>
    </source>
</reference>
<feature type="region of interest" description="Disordered" evidence="1">
    <location>
        <begin position="89"/>
        <end position="123"/>
    </location>
</feature>
<comment type="caution">
    <text evidence="2">The sequence shown here is derived from an EMBL/GenBank/DDBJ whole genome shotgun (WGS) entry which is preliminary data.</text>
</comment>
<gene>
    <name evidence="2" type="ORF">GUJ93_ZPchr0002g26346</name>
</gene>
<evidence type="ECO:0000313" key="2">
    <source>
        <dbReference type="EMBL" id="KAG8059309.1"/>
    </source>
</evidence>
<accession>A0A8J5S2V7</accession>
<feature type="compositionally biased region" description="Basic residues" evidence="1">
    <location>
        <begin position="110"/>
        <end position="123"/>
    </location>
</feature>
<name>A0A8J5S2V7_ZIZPA</name>
<evidence type="ECO:0000256" key="1">
    <source>
        <dbReference type="SAM" id="MobiDB-lite"/>
    </source>
</evidence>
<reference evidence="2" key="1">
    <citation type="journal article" date="2021" name="bioRxiv">
        <title>Whole Genome Assembly and Annotation of Northern Wild Rice, Zizania palustris L., Supports a Whole Genome Duplication in the Zizania Genus.</title>
        <authorList>
            <person name="Haas M."/>
            <person name="Kono T."/>
            <person name="Macchietto M."/>
            <person name="Millas R."/>
            <person name="McGilp L."/>
            <person name="Shao M."/>
            <person name="Duquette J."/>
            <person name="Hirsch C.N."/>
            <person name="Kimball J."/>
        </authorList>
    </citation>
    <scope>NUCLEOTIDE SEQUENCE</scope>
    <source>
        <tissue evidence="2">Fresh leaf tissue</tissue>
    </source>
</reference>
<feature type="compositionally biased region" description="Gly residues" evidence="1">
    <location>
        <begin position="67"/>
        <end position="77"/>
    </location>
</feature>